<organism evidence="2 3">
    <name type="scientific">Drosophila rubida</name>
    <dbReference type="NCBI Taxonomy" id="30044"/>
    <lineage>
        <taxon>Eukaryota</taxon>
        <taxon>Metazoa</taxon>
        <taxon>Ecdysozoa</taxon>
        <taxon>Arthropoda</taxon>
        <taxon>Hexapoda</taxon>
        <taxon>Insecta</taxon>
        <taxon>Pterygota</taxon>
        <taxon>Neoptera</taxon>
        <taxon>Endopterygota</taxon>
        <taxon>Diptera</taxon>
        <taxon>Brachycera</taxon>
        <taxon>Muscomorpha</taxon>
        <taxon>Ephydroidea</taxon>
        <taxon>Drosophilidae</taxon>
        <taxon>Drosophila</taxon>
    </lineage>
</organism>
<dbReference type="AlphaFoldDB" id="A0AAD4K6E1"/>
<feature type="chain" id="PRO_5041979461" evidence="1">
    <location>
        <begin position="22"/>
        <end position="105"/>
    </location>
</feature>
<dbReference type="Proteomes" id="UP001200034">
    <property type="component" value="Unassembled WGS sequence"/>
</dbReference>
<keyword evidence="1" id="KW-0732">Signal</keyword>
<evidence type="ECO:0000256" key="1">
    <source>
        <dbReference type="SAM" id="SignalP"/>
    </source>
</evidence>
<proteinExistence type="predicted"/>
<reference evidence="2" key="1">
    <citation type="journal article" date="2021" name="Mol. Ecol. Resour.">
        <title>Phylogenomic analyses of the genus Drosophila reveals genomic signals of climate adaptation.</title>
        <authorList>
            <person name="Li F."/>
            <person name="Rane R.V."/>
            <person name="Luria V."/>
            <person name="Xiong Z."/>
            <person name="Chen J."/>
            <person name="Li Z."/>
            <person name="Catullo R.A."/>
            <person name="Griffin P.C."/>
            <person name="Schiffer M."/>
            <person name="Pearce S."/>
            <person name="Lee S.F."/>
            <person name="McElroy K."/>
            <person name="Stocker A."/>
            <person name="Shirriffs J."/>
            <person name="Cockerell F."/>
            <person name="Coppin C."/>
            <person name="Sgro C.M."/>
            <person name="Karger A."/>
            <person name="Cain J.W."/>
            <person name="Weber J.A."/>
            <person name="Santpere G."/>
            <person name="Kirschner M.W."/>
            <person name="Hoffmann A.A."/>
            <person name="Oakeshott J.G."/>
            <person name="Zhang G."/>
        </authorList>
    </citation>
    <scope>NUCLEOTIDE SEQUENCE</scope>
    <source>
        <strain evidence="2">BGI-SZ-2011g</strain>
    </source>
</reference>
<feature type="signal peptide" evidence="1">
    <location>
        <begin position="1"/>
        <end position="21"/>
    </location>
</feature>
<evidence type="ECO:0000313" key="2">
    <source>
        <dbReference type="EMBL" id="KAH8377966.1"/>
    </source>
</evidence>
<keyword evidence="3" id="KW-1185">Reference proteome</keyword>
<dbReference type="EMBL" id="JAJJHW010001127">
    <property type="protein sequence ID" value="KAH8377966.1"/>
    <property type="molecule type" value="Genomic_DNA"/>
</dbReference>
<comment type="caution">
    <text evidence="2">The sequence shown here is derived from an EMBL/GenBank/DDBJ whole genome shotgun (WGS) entry which is preliminary data.</text>
</comment>
<gene>
    <name evidence="2" type="ORF">KR093_008163</name>
</gene>
<protein>
    <submittedName>
        <fullName evidence="2">Uncharacterized protein</fullName>
    </submittedName>
</protein>
<evidence type="ECO:0000313" key="3">
    <source>
        <dbReference type="Proteomes" id="UP001200034"/>
    </source>
</evidence>
<accession>A0AAD4K6E1</accession>
<sequence length="105" mass="11995">MNLVSYSRTLIILLAAYQANSSCPADSKELDATCGRYCYQVVQPLLQYVNTVKSMTQEHNELQHSVKIHAETIASLKKIIEQKSEETKAREEELEKELNHIIKIC</sequence>
<name>A0AAD4K6E1_9MUSC</name>